<keyword evidence="3" id="KW-1185">Reference proteome</keyword>
<feature type="compositionally biased region" description="Polar residues" evidence="1">
    <location>
        <begin position="130"/>
        <end position="146"/>
    </location>
</feature>
<gene>
    <name evidence="2" type="ORF">KSP39_PZI007381</name>
</gene>
<sequence>MGKKNTRGKTMMEKLQLSQSVVAHSISQANINPSPTSQPITTLHSVSQATAHATPISQPIGTSHLLDNAGMGKKNTRGQTMMEKLQLSQSVATHSISQPNINPSPTSQPITTLHSVSQATAHATPIFQPIGTSHSLDNIDLSNNRESINKKRG</sequence>
<proteinExistence type="predicted"/>
<accession>A0AAP0BPV1</accession>
<dbReference type="EMBL" id="JBBWWQ010000005">
    <property type="protein sequence ID" value="KAK8946658.1"/>
    <property type="molecule type" value="Genomic_DNA"/>
</dbReference>
<feature type="compositionally biased region" description="Polar residues" evidence="1">
    <location>
        <begin position="47"/>
        <end position="61"/>
    </location>
</feature>
<comment type="caution">
    <text evidence="2">The sequence shown here is derived from an EMBL/GenBank/DDBJ whole genome shotgun (WGS) entry which is preliminary data.</text>
</comment>
<protein>
    <submittedName>
        <fullName evidence="2">Uncharacterized protein</fullName>
    </submittedName>
</protein>
<evidence type="ECO:0000256" key="1">
    <source>
        <dbReference type="SAM" id="MobiDB-lite"/>
    </source>
</evidence>
<dbReference type="Proteomes" id="UP001418222">
    <property type="component" value="Unassembled WGS sequence"/>
</dbReference>
<reference evidence="2 3" key="1">
    <citation type="journal article" date="2022" name="Nat. Plants">
        <title>Genomes of leafy and leafless Platanthera orchids illuminate the evolution of mycoheterotrophy.</title>
        <authorList>
            <person name="Li M.H."/>
            <person name="Liu K.W."/>
            <person name="Li Z."/>
            <person name="Lu H.C."/>
            <person name="Ye Q.L."/>
            <person name="Zhang D."/>
            <person name="Wang J.Y."/>
            <person name="Li Y.F."/>
            <person name="Zhong Z.M."/>
            <person name="Liu X."/>
            <person name="Yu X."/>
            <person name="Liu D.K."/>
            <person name="Tu X.D."/>
            <person name="Liu B."/>
            <person name="Hao Y."/>
            <person name="Liao X.Y."/>
            <person name="Jiang Y.T."/>
            <person name="Sun W.H."/>
            <person name="Chen J."/>
            <person name="Chen Y.Q."/>
            <person name="Ai Y."/>
            <person name="Zhai J.W."/>
            <person name="Wu S.S."/>
            <person name="Zhou Z."/>
            <person name="Hsiao Y.Y."/>
            <person name="Wu W.L."/>
            <person name="Chen Y.Y."/>
            <person name="Lin Y.F."/>
            <person name="Hsu J.L."/>
            <person name="Li C.Y."/>
            <person name="Wang Z.W."/>
            <person name="Zhao X."/>
            <person name="Zhong W.Y."/>
            <person name="Ma X.K."/>
            <person name="Ma L."/>
            <person name="Huang J."/>
            <person name="Chen G.Z."/>
            <person name="Huang M.Z."/>
            <person name="Huang L."/>
            <person name="Peng D.H."/>
            <person name="Luo Y.B."/>
            <person name="Zou S.Q."/>
            <person name="Chen S.P."/>
            <person name="Lan S."/>
            <person name="Tsai W.C."/>
            <person name="Van de Peer Y."/>
            <person name="Liu Z.J."/>
        </authorList>
    </citation>
    <scope>NUCLEOTIDE SEQUENCE [LARGE SCALE GENOMIC DNA]</scope>
    <source>
        <strain evidence="2">Lor287</strain>
    </source>
</reference>
<organism evidence="2 3">
    <name type="scientific">Platanthera zijinensis</name>
    <dbReference type="NCBI Taxonomy" id="2320716"/>
    <lineage>
        <taxon>Eukaryota</taxon>
        <taxon>Viridiplantae</taxon>
        <taxon>Streptophyta</taxon>
        <taxon>Embryophyta</taxon>
        <taxon>Tracheophyta</taxon>
        <taxon>Spermatophyta</taxon>
        <taxon>Magnoliopsida</taxon>
        <taxon>Liliopsida</taxon>
        <taxon>Asparagales</taxon>
        <taxon>Orchidaceae</taxon>
        <taxon>Orchidoideae</taxon>
        <taxon>Orchideae</taxon>
        <taxon>Orchidinae</taxon>
        <taxon>Platanthera</taxon>
    </lineage>
</organism>
<evidence type="ECO:0000313" key="2">
    <source>
        <dbReference type="EMBL" id="KAK8946658.1"/>
    </source>
</evidence>
<feature type="region of interest" description="Disordered" evidence="1">
    <location>
        <begin position="47"/>
        <end position="77"/>
    </location>
</feature>
<dbReference type="AlphaFoldDB" id="A0AAP0BPV1"/>
<evidence type="ECO:0000313" key="3">
    <source>
        <dbReference type="Proteomes" id="UP001418222"/>
    </source>
</evidence>
<feature type="region of interest" description="Disordered" evidence="1">
    <location>
        <begin position="129"/>
        <end position="153"/>
    </location>
</feature>
<name>A0AAP0BPV1_9ASPA</name>